<dbReference type="GO" id="GO:0008173">
    <property type="term" value="F:RNA methyltransferase activity"/>
    <property type="evidence" value="ECO:0007669"/>
    <property type="project" value="InterPro"/>
</dbReference>
<keyword evidence="1 4" id="KW-0489">Methyltransferase</keyword>
<reference evidence="8" key="1">
    <citation type="submission" date="2022-12" db="EMBL/GenBank/DDBJ databases">
        <title>Paraconexibacter alkalitolerans sp. nov. and Baekduia alba sp. nov., isolated from soil and emended description of the genera Paraconexibacter (Chun et al., 2020) and Baekduia (An et al., 2020).</title>
        <authorList>
            <person name="Vieira S."/>
            <person name="Huber K.J."/>
            <person name="Geppert A."/>
            <person name="Wolf J."/>
            <person name="Neumann-Schaal M."/>
            <person name="Muesken M."/>
            <person name="Overmann J."/>
        </authorList>
    </citation>
    <scope>NUCLEOTIDE SEQUENCE</scope>
    <source>
        <strain evidence="8">AEG42_29</strain>
    </source>
</reference>
<feature type="binding site" evidence="4">
    <location>
        <position position="405"/>
    </location>
    <ligand>
        <name>S-adenosyl-L-methionine</name>
        <dbReference type="ChEBI" id="CHEBI:59789"/>
    </ligand>
</feature>
<dbReference type="Pfam" id="PF01938">
    <property type="entry name" value="TRAM"/>
    <property type="match status" value="1"/>
</dbReference>
<evidence type="ECO:0000259" key="7">
    <source>
        <dbReference type="PROSITE" id="PS50926"/>
    </source>
</evidence>
<evidence type="ECO:0000256" key="3">
    <source>
        <dbReference type="ARBA" id="ARBA00022691"/>
    </source>
</evidence>
<organism evidence="8">
    <name type="scientific">Paraconexibacter sp. AEG42_29</name>
    <dbReference type="NCBI Taxonomy" id="2997339"/>
    <lineage>
        <taxon>Bacteria</taxon>
        <taxon>Bacillati</taxon>
        <taxon>Actinomycetota</taxon>
        <taxon>Thermoleophilia</taxon>
        <taxon>Solirubrobacterales</taxon>
        <taxon>Paraconexibacteraceae</taxon>
        <taxon>Paraconexibacter</taxon>
    </lineage>
</organism>
<sequence length="491" mass="53164">MESPEPEPTAAAEIFPTGGGPAPVRPERPKRPDKGQELELTIDNLAHGGNGVARHEGFVVFVGGTVPGDRVRAVLTTRKKGYGDARLLEVLEPSPDRIAPVADHPGAAWQVMPYELQLRFKQEQVEDALRRIGKLDGFTMEPIVPAVAQWGYRNKLEYSFGNGPDGELVCGFHAPGSWETIVDGESKLGSEGANSARRIVLEWCRAEGLPAYDRRSRTGVLRNLVIRDAVRTGQLQARLVTSPVELDELAVMRLAEALGATSLIHTQYDGLGETTTGGVSTLLDGKDHITEELCGLNFRISADAFFQTNTEMAERLYGVAAEFADLKGWERVYDLFCGIGTIGLSLSTRVGEIWGLEIIEDAIADAIKNAKANGVDNARFFAGDIRLALPQMVELAGRPDLLVVDPPRAGLSQKVVRRIVEAAPKRIVYVSCNPTTLAPNAAQLVEAGYKLGRVRPVDMFPQTPHIEAVAVFDRVSAPPPSSLPRTAPAAK</sequence>
<feature type="binding site" evidence="4">
    <location>
        <position position="336"/>
    </location>
    <ligand>
        <name>S-adenosyl-L-methionine</name>
        <dbReference type="ChEBI" id="CHEBI:59789"/>
    </ligand>
</feature>
<dbReference type="Gene3D" id="2.40.50.140">
    <property type="entry name" value="Nucleic acid-binding proteins"/>
    <property type="match status" value="1"/>
</dbReference>
<dbReference type="SUPFAM" id="SSF50249">
    <property type="entry name" value="Nucleic acid-binding proteins"/>
    <property type="match status" value="1"/>
</dbReference>
<gene>
    <name evidence="8" type="primary">rlmCD</name>
    <name evidence="8" type="ORF">DSM112329_00236</name>
</gene>
<evidence type="ECO:0000313" key="8">
    <source>
        <dbReference type="EMBL" id="XAY03421.1"/>
    </source>
</evidence>
<dbReference type="Pfam" id="PF05958">
    <property type="entry name" value="tRNA_U5-meth_tr"/>
    <property type="match status" value="1"/>
</dbReference>
<feature type="binding site" evidence="4">
    <location>
        <position position="357"/>
    </location>
    <ligand>
        <name>S-adenosyl-L-methionine</name>
        <dbReference type="ChEBI" id="CHEBI:59789"/>
    </ligand>
</feature>
<comment type="similarity">
    <text evidence="4">Belongs to the class I-like SAM-binding methyltransferase superfamily. RNA M5U methyltransferase family.</text>
</comment>
<feature type="region of interest" description="Disordered" evidence="6">
    <location>
        <begin position="1"/>
        <end position="34"/>
    </location>
</feature>
<feature type="active site" description="Nucleophile" evidence="4">
    <location>
        <position position="432"/>
    </location>
</feature>
<dbReference type="KEGG" id="parq:DSM112329_00236"/>
<dbReference type="Gene3D" id="3.40.50.150">
    <property type="entry name" value="Vaccinia Virus protein VP39"/>
    <property type="match status" value="1"/>
</dbReference>
<dbReference type="InterPro" id="IPR029063">
    <property type="entry name" value="SAM-dependent_MTases_sf"/>
</dbReference>
<dbReference type="PROSITE" id="PS51687">
    <property type="entry name" value="SAM_MT_RNA_M5U"/>
    <property type="match status" value="1"/>
</dbReference>
<proteinExistence type="inferred from homology"/>
<accession>A0AAU7AP76</accession>
<dbReference type="PROSITE" id="PS01230">
    <property type="entry name" value="TRMA_1"/>
    <property type="match status" value="1"/>
</dbReference>
<dbReference type="PROSITE" id="PS50926">
    <property type="entry name" value="TRAM"/>
    <property type="match status" value="1"/>
</dbReference>
<dbReference type="GO" id="GO:0008757">
    <property type="term" value="F:S-adenosylmethionine-dependent methyltransferase activity"/>
    <property type="evidence" value="ECO:0007669"/>
    <property type="project" value="UniProtKB-ARBA"/>
</dbReference>
<dbReference type="GO" id="GO:0006396">
    <property type="term" value="P:RNA processing"/>
    <property type="evidence" value="ECO:0007669"/>
    <property type="project" value="InterPro"/>
</dbReference>
<feature type="compositionally biased region" description="Basic and acidic residues" evidence="6">
    <location>
        <begin position="25"/>
        <end position="34"/>
    </location>
</feature>
<feature type="active site" evidence="5">
    <location>
        <position position="432"/>
    </location>
</feature>
<dbReference type="GO" id="GO:0001510">
    <property type="term" value="P:RNA methylation"/>
    <property type="evidence" value="ECO:0007669"/>
    <property type="project" value="UniProtKB-ARBA"/>
</dbReference>
<keyword evidence="3 4" id="KW-0949">S-adenosyl-L-methionine</keyword>
<dbReference type="AlphaFoldDB" id="A0AAU7AP76"/>
<dbReference type="InterPro" id="IPR012340">
    <property type="entry name" value="NA-bd_OB-fold"/>
</dbReference>
<evidence type="ECO:0000256" key="4">
    <source>
        <dbReference type="PROSITE-ProRule" id="PRU01024"/>
    </source>
</evidence>
<dbReference type="InterPro" id="IPR030390">
    <property type="entry name" value="MeTrfase_TrmA_AS"/>
</dbReference>
<evidence type="ECO:0000256" key="5">
    <source>
        <dbReference type="PROSITE-ProRule" id="PRU10015"/>
    </source>
</evidence>
<feature type="binding site" evidence="4">
    <location>
        <position position="307"/>
    </location>
    <ligand>
        <name>S-adenosyl-L-methionine</name>
        <dbReference type="ChEBI" id="CHEBI:59789"/>
    </ligand>
</feature>
<dbReference type="PANTHER" id="PTHR11061:SF30">
    <property type="entry name" value="TRNA (URACIL(54)-C(5))-METHYLTRANSFERASE"/>
    <property type="match status" value="1"/>
</dbReference>
<dbReference type="NCBIfam" id="TIGR00479">
    <property type="entry name" value="rumA"/>
    <property type="match status" value="1"/>
</dbReference>
<keyword evidence="2 4" id="KW-0808">Transferase</keyword>
<dbReference type="PROSITE" id="PS01231">
    <property type="entry name" value="TRMA_2"/>
    <property type="match status" value="1"/>
</dbReference>
<dbReference type="InterPro" id="IPR010280">
    <property type="entry name" value="U5_MeTrfase_fam"/>
</dbReference>
<dbReference type="EC" id="2.1.1.189" evidence="8"/>
<dbReference type="RefSeq" id="WP_354699978.1">
    <property type="nucleotide sequence ID" value="NZ_CP114014.1"/>
</dbReference>
<dbReference type="InterPro" id="IPR030391">
    <property type="entry name" value="MeTrfase_TrmA_CS"/>
</dbReference>
<name>A0AAU7AP76_9ACTN</name>
<evidence type="ECO:0000256" key="2">
    <source>
        <dbReference type="ARBA" id="ARBA00022679"/>
    </source>
</evidence>
<dbReference type="CDD" id="cd02440">
    <property type="entry name" value="AdoMet_MTases"/>
    <property type="match status" value="1"/>
</dbReference>
<dbReference type="EMBL" id="CP114014">
    <property type="protein sequence ID" value="XAY03421.1"/>
    <property type="molecule type" value="Genomic_DNA"/>
</dbReference>
<feature type="domain" description="TRAM" evidence="7">
    <location>
        <begin position="31"/>
        <end position="89"/>
    </location>
</feature>
<dbReference type="InterPro" id="IPR002792">
    <property type="entry name" value="TRAM_dom"/>
</dbReference>
<dbReference type="Gene3D" id="2.40.50.1070">
    <property type="match status" value="1"/>
</dbReference>
<dbReference type="FunFam" id="3.40.50.150:FF:000009">
    <property type="entry name" value="23S rRNA (Uracil(1939)-C(5))-methyltransferase RlmD"/>
    <property type="match status" value="1"/>
</dbReference>
<protein>
    <submittedName>
        <fullName evidence="8">23S rRNA (Uracil-C(5))-methyltransferase RlmCD</fullName>
        <ecNumber evidence="8">2.1.1.189</ecNumber>
    </submittedName>
</protein>
<evidence type="ECO:0000256" key="1">
    <source>
        <dbReference type="ARBA" id="ARBA00022603"/>
    </source>
</evidence>
<dbReference type="PANTHER" id="PTHR11061">
    <property type="entry name" value="RNA M5U METHYLTRANSFERASE"/>
    <property type="match status" value="1"/>
</dbReference>
<dbReference type="SUPFAM" id="SSF53335">
    <property type="entry name" value="S-adenosyl-L-methionine-dependent methyltransferases"/>
    <property type="match status" value="1"/>
</dbReference>
<evidence type="ECO:0000256" key="6">
    <source>
        <dbReference type="SAM" id="MobiDB-lite"/>
    </source>
</evidence>